<comment type="caution">
    <text evidence="1">The sequence shown here is derived from an EMBL/GenBank/DDBJ whole genome shotgun (WGS) entry which is preliminary data.</text>
</comment>
<accession>A0AAV4GN44</accession>
<organism evidence="1 2">
    <name type="scientific">Elysia marginata</name>
    <dbReference type="NCBI Taxonomy" id="1093978"/>
    <lineage>
        <taxon>Eukaryota</taxon>
        <taxon>Metazoa</taxon>
        <taxon>Spiralia</taxon>
        <taxon>Lophotrochozoa</taxon>
        <taxon>Mollusca</taxon>
        <taxon>Gastropoda</taxon>
        <taxon>Heterobranchia</taxon>
        <taxon>Euthyneura</taxon>
        <taxon>Panpulmonata</taxon>
        <taxon>Sacoglossa</taxon>
        <taxon>Placobranchoidea</taxon>
        <taxon>Plakobranchidae</taxon>
        <taxon>Elysia</taxon>
    </lineage>
</organism>
<name>A0AAV4GN44_9GAST</name>
<proteinExistence type="predicted"/>
<sequence>MWRSFSYGGIFMTMCKQGRKEPPRLRPPLSLGIASWDVRSISKTITSEQIAEAMSSAHTWYLRKPLDTVWAKTPCHRNGHSLLSHRRLDRKGRYGFHAELTGTEDTKRMGTIRTAYNHCIIYHQQREST</sequence>
<dbReference type="EMBL" id="BMAT01008528">
    <property type="protein sequence ID" value="GFR87172.1"/>
    <property type="molecule type" value="Genomic_DNA"/>
</dbReference>
<keyword evidence="2" id="KW-1185">Reference proteome</keyword>
<gene>
    <name evidence="1" type="ORF">ElyMa_004217200</name>
</gene>
<reference evidence="1 2" key="1">
    <citation type="journal article" date="2021" name="Elife">
        <title>Chloroplast acquisition without the gene transfer in kleptoplastic sea slugs, Plakobranchus ocellatus.</title>
        <authorList>
            <person name="Maeda T."/>
            <person name="Takahashi S."/>
            <person name="Yoshida T."/>
            <person name="Shimamura S."/>
            <person name="Takaki Y."/>
            <person name="Nagai Y."/>
            <person name="Toyoda A."/>
            <person name="Suzuki Y."/>
            <person name="Arimoto A."/>
            <person name="Ishii H."/>
            <person name="Satoh N."/>
            <person name="Nishiyama T."/>
            <person name="Hasebe M."/>
            <person name="Maruyama T."/>
            <person name="Minagawa J."/>
            <person name="Obokata J."/>
            <person name="Shigenobu S."/>
        </authorList>
    </citation>
    <scope>NUCLEOTIDE SEQUENCE [LARGE SCALE GENOMIC DNA]</scope>
</reference>
<dbReference type="AlphaFoldDB" id="A0AAV4GN44"/>
<protein>
    <submittedName>
        <fullName evidence="1">Uncharacterized protein</fullName>
    </submittedName>
</protein>
<dbReference type="Proteomes" id="UP000762676">
    <property type="component" value="Unassembled WGS sequence"/>
</dbReference>
<evidence type="ECO:0000313" key="1">
    <source>
        <dbReference type="EMBL" id="GFR87172.1"/>
    </source>
</evidence>
<evidence type="ECO:0000313" key="2">
    <source>
        <dbReference type="Proteomes" id="UP000762676"/>
    </source>
</evidence>